<protein>
    <submittedName>
        <fullName evidence="3">Dfp2-like protein 29</fullName>
    </submittedName>
</protein>
<evidence type="ECO:0000256" key="2">
    <source>
        <dbReference type="SAM" id="Phobius"/>
    </source>
</evidence>
<feature type="transmembrane region" description="Helical" evidence="2">
    <location>
        <begin position="20"/>
        <end position="39"/>
    </location>
</feature>
<keyword evidence="5" id="KW-1185">Reference proteome</keyword>
<evidence type="ECO:0000313" key="3">
    <source>
        <dbReference type="EMBL" id="KAH7638948.1"/>
    </source>
</evidence>
<keyword evidence="2" id="KW-1133">Transmembrane helix</keyword>
<dbReference type="EMBL" id="SDOV01000007">
    <property type="protein sequence ID" value="KAH7638948.1"/>
    <property type="molecule type" value="Genomic_DNA"/>
</dbReference>
<dbReference type="Proteomes" id="UP000790347">
    <property type="component" value="Unassembled WGS sequence"/>
</dbReference>
<reference evidence="3" key="3">
    <citation type="journal article" date="2021" name="World Allergy Organ. J.">
        <title>Chromosome-level assembly of Dermatophagoides farinae genome and transcriptome reveals two novel allergens Der f 37 and Der f 39.</title>
        <authorList>
            <person name="Chen J."/>
            <person name="Cai Z."/>
            <person name="Fan D."/>
            <person name="Hu J."/>
            <person name="Hou Y."/>
            <person name="He Y."/>
            <person name="Zhang Z."/>
            <person name="Zhao Z."/>
            <person name="Gao P."/>
            <person name="Hu W."/>
            <person name="Sun J."/>
            <person name="Li J."/>
            <person name="Ji K."/>
        </authorList>
    </citation>
    <scope>NUCLEOTIDE SEQUENCE</scope>
    <source>
        <strain evidence="3">JKM2019</strain>
    </source>
</reference>
<feature type="region of interest" description="Disordered" evidence="1">
    <location>
        <begin position="172"/>
        <end position="211"/>
    </location>
</feature>
<keyword evidence="2" id="KW-0472">Membrane</keyword>
<name>A0A922I5T3_DERFA</name>
<keyword evidence="2" id="KW-0812">Transmembrane</keyword>
<evidence type="ECO:0000313" key="5">
    <source>
        <dbReference type="Proteomes" id="UP000790347"/>
    </source>
</evidence>
<feature type="compositionally biased region" description="Low complexity" evidence="1">
    <location>
        <begin position="189"/>
        <end position="210"/>
    </location>
</feature>
<dbReference type="AlphaFoldDB" id="A0A922I5T3"/>
<dbReference type="OrthoDB" id="6514653at2759"/>
<organism evidence="4 5">
    <name type="scientific">Dermatophagoides farinae</name>
    <name type="common">American house dust mite</name>
    <dbReference type="NCBI Taxonomy" id="6954"/>
    <lineage>
        <taxon>Eukaryota</taxon>
        <taxon>Metazoa</taxon>
        <taxon>Ecdysozoa</taxon>
        <taxon>Arthropoda</taxon>
        <taxon>Chelicerata</taxon>
        <taxon>Arachnida</taxon>
        <taxon>Acari</taxon>
        <taxon>Acariformes</taxon>
        <taxon>Sarcoptiformes</taxon>
        <taxon>Astigmata</taxon>
        <taxon>Psoroptidia</taxon>
        <taxon>Analgoidea</taxon>
        <taxon>Pyroglyphidae</taxon>
        <taxon>Dermatophagoidinae</taxon>
        <taxon>Dermatophagoides</taxon>
    </lineage>
</organism>
<dbReference type="EMBL" id="ASGP02000002">
    <property type="protein sequence ID" value="KAH9522694.1"/>
    <property type="molecule type" value="Genomic_DNA"/>
</dbReference>
<gene>
    <name evidence="4" type="ORF">DERF_006258</name>
    <name evidence="3" type="ORF">HUG17_2981</name>
</gene>
<comment type="caution">
    <text evidence="4">The sequence shown here is derived from an EMBL/GenBank/DDBJ whole genome shotgun (WGS) entry which is preliminary data.</text>
</comment>
<proteinExistence type="predicted"/>
<evidence type="ECO:0000256" key="1">
    <source>
        <dbReference type="SAM" id="MobiDB-lite"/>
    </source>
</evidence>
<dbReference type="Proteomes" id="UP000828236">
    <property type="component" value="Unassembled WGS sequence"/>
</dbReference>
<reference evidence="3" key="2">
    <citation type="submission" date="2020-06" db="EMBL/GenBank/DDBJ databases">
        <authorList>
            <person name="Ji K."/>
            <person name="Li J."/>
        </authorList>
    </citation>
    <scope>NUCLEOTIDE SEQUENCE</scope>
    <source>
        <strain evidence="3">JKM2019</strain>
        <tissue evidence="3">Whole body</tissue>
    </source>
</reference>
<accession>A0A922I5T3</accession>
<sequence length="288" mass="32693">MMIITLSLSGLRPKNNNCRFGFVIYLQSILIIFQTIAVIKCSSYGHRISSLTPIKAAINSHHIVNHYEIDTPKEPYKPNLIEVKSSMPMFHIKFSSASSKVNVFHQHEPSKVNKEPIESFSQDEPHIIRQQVVKPIVQQIHEIITPVRKVVQEIKPVVETIDTIISRSPKKSNAINKPISMPPIPSRPPSIKSSSSPQLTQSSLKKLSPSIQQQDIVRKQKAFIGDLTSWLLQTKRKPDLLISKENELFDNSLYNGANEYDLKYPSHNSIDLPSSSSLKSNDYRLYED</sequence>
<reference evidence="4" key="4">
    <citation type="journal article" date="2022" name="Res Sq">
        <title>Comparative Genomics Reveals Insights into the Divergent Evolution of Astigmatic Mites and Household Pest Adaptations.</title>
        <authorList>
            <person name="Xiong Q."/>
            <person name="Wan A.T.-Y."/>
            <person name="Liu X.-Y."/>
            <person name="Fung C.S.-H."/>
            <person name="Xiao X."/>
            <person name="Malainual N."/>
            <person name="Hou J."/>
            <person name="Wang L."/>
            <person name="Wang M."/>
            <person name="Yang K."/>
            <person name="Cui Y."/>
            <person name="Leung E."/>
            <person name="Nong W."/>
            <person name="Shin S.-K."/>
            <person name="Au S."/>
            <person name="Jeong K.Y."/>
            <person name="Chew F.T."/>
            <person name="Hui J."/>
            <person name="Leung T.F."/>
            <person name="Tungtrongchitr A."/>
            <person name="Zhong N."/>
            <person name="Liu Z."/>
            <person name="Tsui S."/>
        </authorList>
    </citation>
    <scope>NUCLEOTIDE SEQUENCE</scope>
    <source>
        <strain evidence="4">Derf</strain>
        <tissue evidence="4">Whole organism</tissue>
    </source>
</reference>
<evidence type="ECO:0000313" key="4">
    <source>
        <dbReference type="EMBL" id="KAH9522694.1"/>
    </source>
</evidence>
<reference evidence="4" key="1">
    <citation type="submission" date="2013-05" db="EMBL/GenBank/DDBJ databases">
        <authorList>
            <person name="Yim A.K.Y."/>
            <person name="Chan T.F."/>
            <person name="Ji K.M."/>
            <person name="Liu X.Y."/>
            <person name="Zhou J.W."/>
            <person name="Li R.Q."/>
            <person name="Yang K.Y."/>
            <person name="Li J."/>
            <person name="Li M."/>
            <person name="Law P.T.W."/>
            <person name="Wu Y.L."/>
            <person name="Cai Z.L."/>
            <person name="Qin H."/>
            <person name="Bao Y."/>
            <person name="Leung R.K.K."/>
            <person name="Ng P.K.S."/>
            <person name="Zou J."/>
            <person name="Zhong X.J."/>
            <person name="Ran P.X."/>
            <person name="Zhong N.S."/>
            <person name="Liu Z.G."/>
            <person name="Tsui S.K.W."/>
        </authorList>
    </citation>
    <scope>NUCLEOTIDE SEQUENCE</scope>
    <source>
        <strain evidence="4">Derf</strain>
        <tissue evidence="4">Whole organism</tissue>
    </source>
</reference>